<keyword evidence="1" id="KW-0175">Coiled coil</keyword>
<feature type="region of interest" description="Disordered" evidence="2">
    <location>
        <begin position="1545"/>
        <end position="1606"/>
    </location>
</feature>
<evidence type="ECO:0000256" key="1">
    <source>
        <dbReference type="SAM" id="Coils"/>
    </source>
</evidence>
<sequence>MENEIFTPLLEHFMSSPLVTWVKTFGPLATGSGTNLDEYVALVDGVFLNQVMLQMEEKTEQLLDCKQELEQMETELKRLQQENMNLLSDARSARVYRDELDALREKAIRVDKLESEVSRYKERLHDIEFYKARVEELKEDNQVLLETKSMLEDQLEGTRTRSDKLHELEKENLQLKAKLHDMEMERDMDRKKIEELMEENMSLEMAQKQSMDESLHLGWELEQISRTSELSEAPQKSLGHEVNELTSSRLLKLEMENQSLVKTVEELRNAVDSVESSNSKILKIEKENQRLNKKLEDLENEIIQEKQSLQNCQNLSKDLMKEKAQLEKTLETLRENSERQIKILEQENEHLNQTVASLRQRSQISAEARVKDIEKENKILHESIKETSSKLNKIEFEKRQIKKELEHYKERGERAEELENELHHLEKENESLQKKITNLKITCEKIETLELENSELEVENRKLKKTLDSLKNLTFQLESLEKENSQLDEENLELRRTVESLKCTSMKMAQLQLENKELESEKEQLKKGLELMKASCKKTERLEVSYQGLDTENQRLQKALENSNKKIQQLESELQELETENQTLQKNLEELKISSKRLEQLEKENKLLEQETSQLEKDKKQLEKENKRLRQQAEIKDITLEENNIKIGNLEKENKSLFKEISVFKESCIRLKELEKENKELVKRATIDKKTLITLREDLVSEKLKTQQMNNDLEKLTHELEKIGLNKERLLSDEQSTDDSRYKLLESKLESTLKKSLEIKEEKIAALEARLEESTNFNQQLRQELKTVKKNYEALKQRQEEERMLQNSPPRSGDDTKWERESQETTRELLKVKDRLIEVERNNATLQAEKQALKTQLKQLETQNNNLQAQILALQRQTVSLQEQNTTLQTQNAKLQVENSTLNSQNTSLMNQNAQLLIQQSALENENESIIKEREELKSLYDALVKDHEKLENLHERQASEYESLIAKHGTLKSIHKNLEVEHKDLEDRYNQLLKQKGQLEELEKMLKVEQEKMMQENKKHETVAAEYKILRGENDRLNYTYNQLLRESEVLQTDHKNLKSLLNNSKLEQTRLEAEFSKLKEQYQQLDITSTKLNNQCELLSQLKGNLEEENRHLLDQIQTLMLQNRTLLEQNMESKDLFHVEQRQYIDKLNELRRQKEKLEEKIMDQYKFYDPSPPRRRGNWITLKMRKLIKSKKDVNRERMKSLTLTPTRSESSEGFLQLPHQDSQDSSSVGSNSLEDGQTLGTKKSSTMNDLVQSMVLAGGQWTGSSENLEVPDDISTGKRRKELGAMAFSTTAINFATVNSSTGFRSKQLVNNKDTTSFEDVSPQGISDDSSTGSRVHAGAVNSQSRPQSHSSGEFSLLQEHEAWSSSSSSPIQYLKRYTRSSPVLQHKMPETLDSRSHHKMKTGSPGSEVVTLQQFLEESNKLTSIQIKSSSQENLLDEVMKSLSVSPDFMGREKAASCGLVRSVSVKTTTDFSDGRSTKTEQFVRPGPRKTEDSYFISSPGKSTSSTQGKVKLVKDTFISRQSKDNNPYATLPRASSVISTAEGTTRRTSIHDFLSKDSRQPVSIDPSPTTTDNIPSTSNVDTIQESRNSKSRSREQQSS</sequence>
<feature type="compositionally biased region" description="Polar residues" evidence="2">
    <location>
        <begin position="1502"/>
        <end position="1515"/>
    </location>
</feature>
<feature type="compositionally biased region" description="Polar residues" evidence="2">
    <location>
        <begin position="1206"/>
        <end position="1218"/>
    </location>
</feature>
<dbReference type="GO" id="GO:0031122">
    <property type="term" value="P:cytoplasmic microtubule organization"/>
    <property type="evidence" value="ECO:0007669"/>
    <property type="project" value="TreeGrafter"/>
</dbReference>
<feature type="compositionally biased region" description="Polar residues" evidence="2">
    <location>
        <begin position="1346"/>
        <end position="1359"/>
    </location>
</feature>
<dbReference type="GO" id="GO:0030705">
    <property type="term" value="P:cytoskeleton-dependent intracellular transport"/>
    <property type="evidence" value="ECO:0007669"/>
    <property type="project" value="TreeGrafter"/>
</dbReference>
<feature type="compositionally biased region" description="Polar residues" evidence="2">
    <location>
        <begin position="1545"/>
        <end position="1554"/>
    </location>
</feature>
<feature type="region of interest" description="Disordered" evidence="2">
    <location>
        <begin position="1476"/>
        <end position="1515"/>
    </location>
</feature>
<gene>
    <name evidence="3" type="primary">CCDC88A</name>
</gene>
<dbReference type="GO" id="GO:0051959">
    <property type="term" value="F:dynein light intermediate chain binding"/>
    <property type="evidence" value="ECO:0007669"/>
    <property type="project" value="TreeGrafter"/>
</dbReference>
<dbReference type="SUPFAM" id="SSF116907">
    <property type="entry name" value="Hook domain"/>
    <property type="match status" value="1"/>
</dbReference>
<accession>G3VBN1</accession>
<reference evidence="3" key="3">
    <citation type="submission" date="2025-09" db="UniProtKB">
        <authorList>
            <consortium name="Ensembl"/>
        </authorList>
    </citation>
    <scope>IDENTIFICATION</scope>
</reference>
<evidence type="ECO:0000313" key="3">
    <source>
        <dbReference type="Ensembl" id="ENSSHAP00000000585.2"/>
    </source>
</evidence>
<organism evidence="3 4">
    <name type="scientific">Sarcophilus harrisii</name>
    <name type="common">Tasmanian devil</name>
    <name type="synonym">Sarcophilus laniarius</name>
    <dbReference type="NCBI Taxonomy" id="9305"/>
    <lineage>
        <taxon>Eukaryota</taxon>
        <taxon>Metazoa</taxon>
        <taxon>Chordata</taxon>
        <taxon>Craniata</taxon>
        <taxon>Vertebrata</taxon>
        <taxon>Euteleostomi</taxon>
        <taxon>Mammalia</taxon>
        <taxon>Metatheria</taxon>
        <taxon>Dasyuromorphia</taxon>
        <taxon>Dasyuridae</taxon>
        <taxon>Sarcophilus</taxon>
    </lineage>
</organism>
<feature type="compositionally biased region" description="Basic and acidic residues" evidence="2">
    <location>
        <begin position="812"/>
        <end position="825"/>
    </location>
</feature>
<proteinExistence type="predicted"/>
<feature type="region of interest" description="Disordered" evidence="2">
    <location>
        <begin position="1201"/>
        <end position="1249"/>
    </location>
</feature>
<protein>
    <submittedName>
        <fullName evidence="3">Coiled-coil domain containing 88A</fullName>
    </submittedName>
</protein>
<reference evidence="3 4" key="1">
    <citation type="journal article" date="2011" name="Proc. Natl. Acad. Sci. U.S.A.">
        <title>Genetic diversity and population structure of the endangered marsupial Sarcophilus harrisii (Tasmanian devil).</title>
        <authorList>
            <person name="Miller W."/>
            <person name="Hayes V.M."/>
            <person name="Ratan A."/>
            <person name="Petersen D.C."/>
            <person name="Wittekindt N.E."/>
            <person name="Miller J."/>
            <person name="Walenz B."/>
            <person name="Knight J."/>
            <person name="Qi J."/>
            <person name="Zhao F."/>
            <person name="Wang Q."/>
            <person name="Bedoya-Reina O.C."/>
            <person name="Katiyar N."/>
            <person name="Tomsho L.P."/>
            <person name="Kasson L.M."/>
            <person name="Hardie R.A."/>
            <person name="Woodbridge P."/>
            <person name="Tindall E.A."/>
            <person name="Bertelsen M.F."/>
            <person name="Dixon D."/>
            <person name="Pyecroft S."/>
            <person name="Helgen K.M."/>
            <person name="Lesk A.M."/>
            <person name="Pringle T.H."/>
            <person name="Patterson N."/>
            <person name="Zhang Y."/>
            <person name="Kreiss A."/>
            <person name="Woods G.M."/>
            <person name="Jones M.E."/>
            <person name="Schuster S.C."/>
        </authorList>
    </citation>
    <scope>NUCLEOTIDE SEQUENCE [LARGE SCALE GENOMIC DNA]</scope>
</reference>
<feature type="region of interest" description="Disordered" evidence="2">
    <location>
        <begin position="798"/>
        <end position="825"/>
    </location>
</feature>
<evidence type="ECO:0000256" key="2">
    <source>
        <dbReference type="SAM" id="MobiDB-lite"/>
    </source>
</evidence>
<dbReference type="GO" id="GO:0005737">
    <property type="term" value="C:cytoplasm"/>
    <property type="evidence" value="ECO:0007669"/>
    <property type="project" value="TreeGrafter"/>
</dbReference>
<feature type="region of interest" description="Disordered" evidence="2">
    <location>
        <begin position="1320"/>
        <end position="1360"/>
    </location>
</feature>
<dbReference type="Proteomes" id="UP000007648">
    <property type="component" value="Unassembled WGS sequence"/>
</dbReference>
<dbReference type="PANTHER" id="PTHR18947:SF30">
    <property type="entry name" value="GIRDIN"/>
    <property type="match status" value="1"/>
</dbReference>
<evidence type="ECO:0000313" key="4">
    <source>
        <dbReference type="Proteomes" id="UP000007648"/>
    </source>
</evidence>
<reference evidence="3" key="2">
    <citation type="submission" date="2025-08" db="UniProtKB">
        <authorList>
            <consortium name="Ensembl"/>
        </authorList>
    </citation>
    <scope>IDENTIFICATION</scope>
</reference>
<feature type="compositionally biased region" description="Polar residues" evidence="2">
    <location>
        <begin position="1233"/>
        <end position="1249"/>
    </location>
</feature>
<dbReference type="GO" id="GO:0005813">
    <property type="term" value="C:centrosome"/>
    <property type="evidence" value="ECO:0007669"/>
    <property type="project" value="TreeGrafter"/>
</dbReference>
<dbReference type="GeneTree" id="ENSGT00940000155559"/>
<feature type="compositionally biased region" description="Polar residues" evidence="2">
    <location>
        <begin position="1573"/>
        <end position="1593"/>
    </location>
</feature>
<dbReference type="HOGENOM" id="CLU_001421_1_0_1"/>
<dbReference type="Ensembl" id="ENSSHAT00000000594.2">
    <property type="protein sequence ID" value="ENSSHAP00000000585.2"/>
    <property type="gene ID" value="ENSSHAG00000000522.2"/>
</dbReference>
<keyword evidence="4" id="KW-1185">Reference proteome</keyword>
<name>G3VBN1_SARHA</name>
<dbReference type="PANTHER" id="PTHR18947">
    <property type="entry name" value="HOOK PROTEINS"/>
    <property type="match status" value="1"/>
</dbReference>
<dbReference type="GO" id="GO:0008017">
    <property type="term" value="F:microtubule binding"/>
    <property type="evidence" value="ECO:0007669"/>
    <property type="project" value="TreeGrafter"/>
</dbReference>
<feature type="compositionally biased region" description="Basic and acidic residues" evidence="2">
    <location>
        <begin position="1556"/>
        <end position="1566"/>
    </location>
</feature>
<feature type="coiled-coil region" evidence="1">
    <location>
        <begin position="48"/>
        <end position="213"/>
    </location>
</feature>
<feature type="compositionally biased region" description="Polar residues" evidence="2">
    <location>
        <begin position="1320"/>
        <end position="1339"/>
    </location>
</feature>